<reference evidence="2 3" key="1">
    <citation type="journal article" date="2019" name="Nat. Ecol. Evol.">
        <title>Megaphylogeny resolves global patterns of mushroom evolution.</title>
        <authorList>
            <person name="Varga T."/>
            <person name="Krizsan K."/>
            <person name="Foldi C."/>
            <person name="Dima B."/>
            <person name="Sanchez-Garcia M."/>
            <person name="Sanchez-Ramirez S."/>
            <person name="Szollosi G.J."/>
            <person name="Szarkandi J.G."/>
            <person name="Papp V."/>
            <person name="Albert L."/>
            <person name="Andreopoulos W."/>
            <person name="Angelini C."/>
            <person name="Antonin V."/>
            <person name="Barry K.W."/>
            <person name="Bougher N.L."/>
            <person name="Buchanan P."/>
            <person name="Buyck B."/>
            <person name="Bense V."/>
            <person name="Catcheside P."/>
            <person name="Chovatia M."/>
            <person name="Cooper J."/>
            <person name="Damon W."/>
            <person name="Desjardin D."/>
            <person name="Finy P."/>
            <person name="Geml J."/>
            <person name="Haridas S."/>
            <person name="Hughes K."/>
            <person name="Justo A."/>
            <person name="Karasinski D."/>
            <person name="Kautmanova I."/>
            <person name="Kiss B."/>
            <person name="Kocsube S."/>
            <person name="Kotiranta H."/>
            <person name="LaButti K.M."/>
            <person name="Lechner B.E."/>
            <person name="Liimatainen K."/>
            <person name="Lipzen A."/>
            <person name="Lukacs Z."/>
            <person name="Mihaltcheva S."/>
            <person name="Morgado L.N."/>
            <person name="Niskanen T."/>
            <person name="Noordeloos M.E."/>
            <person name="Ohm R.A."/>
            <person name="Ortiz-Santana B."/>
            <person name="Ovrebo C."/>
            <person name="Racz N."/>
            <person name="Riley R."/>
            <person name="Savchenko A."/>
            <person name="Shiryaev A."/>
            <person name="Soop K."/>
            <person name="Spirin V."/>
            <person name="Szebenyi C."/>
            <person name="Tomsovsky M."/>
            <person name="Tulloss R.E."/>
            <person name="Uehling J."/>
            <person name="Grigoriev I.V."/>
            <person name="Vagvolgyi C."/>
            <person name="Papp T."/>
            <person name="Martin F.M."/>
            <person name="Miettinen O."/>
            <person name="Hibbett D.S."/>
            <person name="Nagy L.G."/>
        </authorList>
    </citation>
    <scope>NUCLEOTIDE SEQUENCE [LARGE SCALE GENOMIC DNA]</scope>
    <source>
        <strain evidence="2 3">CBS 962.96</strain>
    </source>
</reference>
<name>A0A4S8MW92_DENBC</name>
<dbReference type="Proteomes" id="UP000297245">
    <property type="component" value="Unassembled WGS sequence"/>
</dbReference>
<gene>
    <name evidence="2" type="ORF">K435DRAFT_262004</name>
</gene>
<protein>
    <submittedName>
        <fullName evidence="2">Uncharacterized protein</fullName>
    </submittedName>
</protein>
<feature type="compositionally biased region" description="Acidic residues" evidence="1">
    <location>
        <begin position="73"/>
        <end position="87"/>
    </location>
</feature>
<sequence length="213" mass="22702">MSTRRRIGVSAATTEAARRALMQPVTCWEKVWVTPENSPGSKLKIYRWVKTDKVQQFSDEEGTVDEPLAPLPDEPEVVDGDEEDQEEPQTVPASARATEPPEAQGAPSRGPESEEASKPPSPKGAQLSLQMNSGLEESFGADASGGLDVMNDEGKMDIGVGESGGMQLDMSALGPDGLELEGTHNMTQLDGDDALMGGPMMDNTLDPFVGENQ</sequence>
<organism evidence="2 3">
    <name type="scientific">Dendrothele bispora (strain CBS 962.96)</name>
    <dbReference type="NCBI Taxonomy" id="1314807"/>
    <lineage>
        <taxon>Eukaryota</taxon>
        <taxon>Fungi</taxon>
        <taxon>Dikarya</taxon>
        <taxon>Basidiomycota</taxon>
        <taxon>Agaricomycotina</taxon>
        <taxon>Agaricomycetes</taxon>
        <taxon>Agaricomycetidae</taxon>
        <taxon>Agaricales</taxon>
        <taxon>Agaricales incertae sedis</taxon>
        <taxon>Dendrothele</taxon>
    </lineage>
</organism>
<accession>A0A4S8MW92</accession>
<dbReference type="EMBL" id="ML179037">
    <property type="protein sequence ID" value="THV07587.1"/>
    <property type="molecule type" value="Genomic_DNA"/>
</dbReference>
<evidence type="ECO:0000313" key="2">
    <source>
        <dbReference type="EMBL" id="THV07587.1"/>
    </source>
</evidence>
<evidence type="ECO:0000256" key="1">
    <source>
        <dbReference type="SAM" id="MobiDB-lite"/>
    </source>
</evidence>
<proteinExistence type="predicted"/>
<dbReference type="AlphaFoldDB" id="A0A4S8MW92"/>
<keyword evidence="3" id="KW-1185">Reference proteome</keyword>
<evidence type="ECO:0000313" key="3">
    <source>
        <dbReference type="Proteomes" id="UP000297245"/>
    </source>
</evidence>
<feature type="region of interest" description="Disordered" evidence="1">
    <location>
        <begin position="57"/>
        <end position="213"/>
    </location>
</feature>
<dbReference type="OrthoDB" id="2595509at2759"/>